<dbReference type="Proteomes" id="UP000257080">
    <property type="component" value="Unassembled WGS sequence"/>
</dbReference>
<name>A0A3E0WCY2_9MICO</name>
<evidence type="ECO:0000256" key="1">
    <source>
        <dbReference type="SAM" id="MobiDB-lite"/>
    </source>
</evidence>
<sequence length="73" mass="7024">MSGEAGSRSGVPLLVSPVLTLLGGAVPEGMVCGVDGVCAPVGAGEGVTDGTAPASRGDTVYQTADNSSTDDEN</sequence>
<organism evidence="2 3">
    <name type="scientific">Subtercola boreus</name>
    <dbReference type="NCBI Taxonomy" id="120213"/>
    <lineage>
        <taxon>Bacteria</taxon>
        <taxon>Bacillati</taxon>
        <taxon>Actinomycetota</taxon>
        <taxon>Actinomycetes</taxon>
        <taxon>Micrococcales</taxon>
        <taxon>Microbacteriaceae</taxon>
        <taxon>Subtercola</taxon>
    </lineage>
</organism>
<evidence type="ECO:0000313" key="3">
    <source>
        <dbReference type="Proteomes" id="UP000257080"/>
    </source>
</evidence>
<feature type="region of interest" description="Disordered" evidence="1">
    <location>
        <begin position="44"/>
        <end position="73"/>
    </location>
</feature>
<protein>
    <submittedName>
        <fullName evidence="2">Uncharacterized protein</fullName>
    </submittedName>
</protein>
<dbReference type="EMBL" id="NBXE01000020">
    <property type="protein sequence ID" value="RFA27118.1"/>
    <property type="molecule type" value="Genomic_DNA"/>
</dbReference>
<comment type="caution">
    <text evidence="2">The sequence shown here is derived from an EMBL/GenBank/DDBJ whole genome shotgun (WGS) entry which is preliminary data.</text>
</comment>
<reference evidence="2 3" key="1">
    <citation type="submission" date="2017-04" db="EMBL/GenBank/DDBJ databases">
        <title>Comparative genome analysis of Subtercola boreus.</title>
        <authorList>
            <person name="Cho Y.-J."/>
            <person name="Cho A."/>
            <person name="Kim O.-S."/>
            <person name="Lee J.-I."/>
        </authorList>
    </citation>
    <scope>NUCLEOTIDE SEQUENCE [LARGE SCALE GENOMIC DNA]</scope>
    <source>
        <strain evidence="2 3">P28004</strain>
    </source>
</reference>
<accession>A0A3E0WCY2</accession>
<dbReference type="AlphaFoldDB" id="A0A3E0WCY2"/>
<proteinExistence type="predicted"/>
<evidence type="ECO:0000313" key="2">
    <source>
        <dbReference type="EMBL" id="RFA27118.1"/>
    </source>
</evidence>
<dbReference type="RefSeq" id="WP_116418568.1">
    <property type="nucleotide sequence ID" value="NZ_NBXC01000015.1"/>
</dbReference>
<gene>
    <name evidence="2" type="ORF">B7R25_08645</name>
</gene>